<dbReference type="EMBL" id="MCOK01000001">
    <property type="protein sequence ID" value="OOC55888.1"/>
    <property type="molecule type" value="Genomic_DNA"/>
</dbReference>
<dbReference type="STRING" id="501010.NOSIN_20310"/>
<keyword evidence="2" id="KW-0472">Membrane</keyword>
<feature type="transmembrane region" description="Helical" evidence="2">
    <location>
        <begin position="12"/>
        <end position="32"/>
    </location>
</feature>
<evidence type="ECO:0000256" key="2">
    <source>
        <dbReference type="SAM" id="Phobius"/>
    </source>
</evidence>
<evidence type="ECO:0000313" key="3">
    <source>
        <dbReference type="EMBL" id="OOC55888.1"/>
    </source>
</evidence>
<accession>A0A1V3C5G5</accession>
<name>A0A1V3C5G5_9ACTN</name>
<feature type="transmembrane region" description="Helical" evidence="2">
    <location>
        <begin position="126"/>
        <end position="151"/>
    </location>
</feature>
<gene>
    <name evidence="3" type="ORF">NOSIN_20310</name>
</gene>
<evidence type="ECO:0000313" key="4">
    <source>
        <dbReference type="Proteomes" id="UP000189004"/>
    </source>
</evidence>
<organism evidence="3 4">
    <name type="scientific">Nocardiopsis sinuspersici</name>
    <dbReference type="NCBI Taxonomy" id="501010"/>
    <lineage>
        <taxon>Bacteria</taxon>
        <taxon>Bacillati</taxon>
        <taxon>Actinomycetota</taxon>
        <taxon>Actinomycetes</taxon>
        <taxon>Streptosporangiales</taxon>
        <taxon>Nocardiopsidaceae</taxon>
        <taxon>Nocardiopsis</taxon>
    </lineage>
</organism>
<keyword evidence="2" id="KW-1133">Transmembrane helix</keyword>
<dbReference type="AlphaFoldDB" id="A0A1V3C5G5"/>
<dbReference type="Proteomes" id="UP000189004">
    <property type="component" value="Unassembled WGS sequence"/>
</dbReference>
<feature type="transmembrane region" description="Helical" evidence="2">
    <location>
        <begin position="94"/>
        <end position="120"/>
    </location>
</feature>
<keyword evidence="2" id="KW-0812">Transmembrane</keyword>
<sequence>MGLFLDTAFGFPTVLFTPLLIVVALYWLFVVFGATDSEVLDSVDDSGDAVGLSALMGRVGLTGPKASVEGGGPSHAQRPAGDGGRRVGLGRVPVTVALSMLVCVAWFVSMMGSIVTSFLGTVSTPLLIALGAVVLLIAVVAAWAVTSGVVMSVQRFLPERRGDSKHELVGRTCTIRIGEASEGFGQAEITTAGGAAISIPVRTTGGEVLPVGSTALIFEHSTEDDLFLVTHFDAALDPGQG</sequence>
<proteinExistence type="predicted"/>
<dbReference type="RefSeq" id="WP_077692321.1">
    <property type="nucleotide sequence ID" value="NZ_MCOK01000001.1"/>
</dbReference>
<evidence type="ECO:0000256" key="1">
    <source>
        <dbReference type="SAM" id="MobiDB-lite"/>
    </source>
</evidence>
<dbReference type="OrthoDB" id="3388214at2"/>
<reference evidence="4" key="1">
    <citation type="submission" date="2016-08" db="EMBL/GenBank/DDBJ databases">
        <authorList>
            <person name="Tokovenko B."/>
            <person name="Kalinowski J."/>
        </authorList>
    </citation>
    <scope>NUCLEOTIDE SEQUENCE [LARGE SCALE GENOMIC DNA]</scope>
    <source>
        <strain evidence="4">UTMC102</strain>
    </source>
</reference>
<feature type="region of interest" description="Disordered" evidence="1">
    <location>
        <begin position="63"/>
        <end position="84"/>
    </location>
</feature>
<protein>
    <submittedName>
        <fullName evidence="3">DUF1449 domain-containing protein</fullName>
    </submittedName>
</protein>
<comment type="caution">
    <text evidence="3">The sequence shown here is derived from an EMBL/GenBank/DDBJ whole genome shotgun (WGS) entry which is preliminary data.</text>
</comment>
<keyword evidence="4" id="KW-1185">Reference proteome</keyword>